<dbReference type="Gene3D" id="1.20.120.20">
    <property type="entry name" value="Apolipoprotein"/>
    <property type="match status" value="1"/>
</dbReference>
<gene>
    <name evidence="2" type="ORF">IW261DRAFT_1516828</name>
</gene>
<comment type="caution">
    <text evidence="2">The sequence shown here is derived from an EMBL/GenBank/DDBJ whole genome shotgun (WGS) entry which is preliminary data.</text>
</comment>
<evidence type="ECO:0000313" key="2">
    <source>
        <dbReference type="EMBL" id="KAK0470581.1"/>
    </source>
</evidence>
<dbReference type="EMBL" id="JAUEPR010000063">
    <property type="protein sequence ID" value="KAK0470581.1"/>
    <property type="molecule type" value="Genomic_DNA"/>
</dbReference>
<evidence type="ECO:0000313" key="3">
    <source>
        <dbReference type="Proteomes" id="UP001175227"/>
    </source>
</evidence>
<keyword evidence="3" id="KW-1185">Reference proteome</keyword>
<name>A0AA39NRP0_9AGAR</name>
<proteinExistence type="predicted"/>
<dbReference type="SUPFAM" id="SSF47162">
    <property type="entry name" value="Apolipoprotein"/>
    <property type="match status" value="1"/>
</dbReference>
<accession>A0AA39NRP0</accession>
<dbReference type="AlphaFoldDB" id="A0AA39NRP0"/>
<evidence type="ECO:0000256" key="1">
    <source>
        <dbReference type="SAM" id="MobiDB-lite"/>
    </source>
</evidence>
<protein>
    <submittedName>
        <fullName evidence="2">Lipid droplet-associated perilipin protein</fullName>
    </submittedName>
</protein>
<dbReference type="Proteomes" id="UP001175227">
    <property type="component" value="Unassembled WGS sequence"/>
</dbReference>
<sequence>MCIYPAYPPTTTTAMSTATETSSVPMPSSTTAPEFTAFSRVISIPLIQSSLEAVSQALAANAYTKSPYSTAKGLSTSAYKYTEPIQIRLAPYIASVDGYANKAVDVVESRYPYAFTAKPEEVAELVRERRASASKAIDEKVRQPAFHVAQGIDQQFTPLLNYVEGAYTRISPESQPSSPAESKYQYQRALALSKSIKDQLYGYSNEQIKQIQAHSVLVQKATETSHSIGVLASSSITNAQTRIHALSDNMLAELQKLQASSTALAASLQNSATSTLHNSTTQLQTQIPPQVQEIYNEFSQRLTTTITDLRTIVSAKDLPLPEKVGRVGAEVREQVTPLLENLKATVAELIARGRAAVPGSPSSPPPTVNGINGHAQ</sequence>
<dbReference type="PANTHER" id="PTHR14024">
    <property type="entry name" value="PERILIPIN"/>
    <property type="match status" value="1"/>
</dbReference>
<reference evidence="2" key="1">
    <citation type="submission" date="2023-06" db="EMBL/GenBank/DDBJ databases">
        <authorList>
            <consortium name="Lawrence Berkeley National Laboratory"/>
            <person name="Ahrendt S."/>
            <person name="Sahu N."/>
            <person name="Indic B."/>
            <person name="Wong-Bajracharya J."/>
            <person name="Merenyi Z."/>
            <person name="Ke H.-M."/>
            <person name="Monk M."/>
            <person name="Kocsube S."/>
            <person name="Drula E."/>
            <person name="Lipzen A."/>
            <person name="Balint B."/>
            <person name="Henrissat B."/>
            <person name="Andreopoulos B."/>
            <person name="Martin F.M."/>
            <person name="Harder C.B."/>
            <person name="Rigling D."/>
            <person name="Ford K.L."/>
            <person name="Foster G.D."/>
            <person name="Pangilinan J."/>
            <person name="Papanicolaou A."/>
            <person name="Barry K."/>
            <person name="LaButti K."/>
            <person name="Viragh M."/>
            <person name="Koriabine M."/>
            <person name="Yan M."/>
            <person name="Riley R."/>
            <person name="Champramary S."/>
            <person name="Plett K.L."/>
            <person name="Tsai I.J."/>
            <person name="Slot J."/>
            <person name="Sipos G."/>
            <person name="Plett J."/>
            <person name="Nagy L.G."/>
            <person name="Grigoriev I.V."/>
        </authorList>
    </citation>
    <scope>NUCLEOTIDE SEQUENCE</scope>
    <source>
        <strain evidence="2">ICMP 16352</strain>
    </source>
</reference>
<feature type="region of interest" description="Disordered" evidence="1">
    <location>
        <begin position="355"/>
        <end position="376"/>
    </location>
</feature>
<organism evidence="2 3">
    <name type="scientific">Armillaria novae-zelandiae</name>
    <dbReference type="NCBI Taxonomy" id="153914"/>
    <lineage>
        <taxon>Eukaryota</taxon>
        <taxon>Fungi</taxon>
        <taxon>Dikarya</taxon>
        <taxon>Basidiomycota</taxon>
        <taxon>Agaricomycotina</taxon>
        <taxon>Agaricomycetes</taxon>
        <taxon>Agaricomycetidae</taxon>
        <taxon>Agaricales</taxon>
        <taxon>Marasmiineae</taxon>
        <taxon>Physalacriaceae</taxon>
        <taxon>Armillaria</taxon>
    </lineage>
</organism>
<dbReference type="PANTHER" id="PTHR14024:SF49">
    <property type="entry name" value="LIPID STORAGE DROPLETS SURFACE-BINDING PROTEIN 1"/>
    <property type="match status" value="1"/>
</dbReference>